<accession>A0A2T3ZDQ2</accession>
<evidence type="ECO:0000313" key="2">
    <source>
        <dbReference type="Proteomes" id="UP000240493"/>
    </source>
</evidence>
<dbReference type="AlphaFoldDB" id="A0A2T3ZDQ2"/>
<evidence type="ECO:0000313" key="1">
    <source>
        <dbReference type="EMBL" id="PTB42935.1"/>
    </source>
</evidence>
<keyword evidence="2" id="KW-1185">Reference proteome</keyword>
<proteinExistence type="predicted"/>
<dbReference type="Proteomes" id="UP000240493">
    <property type="component" value="Unassembled WGS sequence"/>
</dbReference>
<name>A0A2T3ZDQ2_TRIA4</name>
<gene>
    <name evidence="1" type="ORF">M441DRAFT_25051</name>
</gene>
<protein>
    <submittedName>
        <fullName evidence="1">Uncharacterized protein</fullName>
    </submittedName>
</protein>
<reference evidence="1 2" key="1">
    <citation type="submission" date="2016-07" db="EMBL/GenBank/DDBJ databases">
        <title>Multiple horizontal gene transfer events from other fungi enriched the ability of initially mycotrophic Trichoderma (Ascomycota) to feed on dead plant biomass.</title>
        <authorList>
            <consortium name="DOE Joint Genome Institute"/>
            <person name="Aerts A."/>
            <person name="Atanasova L."/>
            <person name="Chenthamara K."/>
            <person name="Zhang J."/>
            <person name="Grujic M."/>
            <person name="Henrissat B."/>
            <person name="Kuo A."/>
            <person name="Salamov A."/>
            <person name="Lipzen A."/>
            <person name="Labutti K."/>
            <person name="Barry K."/>
            <person name="Miao Y."/>
            <person name="Rahimi M.J."/>
            <person name="Shen Q."/>
            <person name="Grigoriev I.V."/>
            <person name="Kubicek C.P."/>
            <person name="Druzhinina I.S."/>
        </authorList>
    </citation>
    <scope>NUCLEOTIDE SEQUENCE [LARGE SCALE GENOMIC DNA]</scope>
    <source>
        <strain evidence="1 2">CBS 433.97</strain>
    </source>
</reference>
<sequence length="164" mass="18091">MTGRRANLSGESAAPLRTSAQVNPPWYFLLWDDRAAFLPWNPREKAPLKPPPATSSVLAAPAKATASHLVPQLLDNLLILHLSAYPYQAGTTSTYLKDLLFPLPSTLAALYIPSIYPLPTPLESYFRPTNYLPSSTKYITHPATTTAIDTSSIDWDYTSGDDWI</sequence>
<organism evidence="1 2">
    <name type="scientific">Trichoderma asperellum (strain ATCC 204424 / CBS 433.97 / NBRC 101777)</name>
    <dbReference type="NCBI Taxonomy" id="1042311"/>
    <lineage>
        <taxon>Eukaryota</taxon>
        <taxon>Fungi</taxon>
        <taxon>Dikarya</taxon>
        <taxon>Ascomycota</taxon>
        <taxon>Pezizomycotina</taxon>
        <taxon>Sordariomycetes</taxon>
        <taxon>Hypocreomycetidae</taxon>
        <taxon>Hypocreales</taxon>
        <taxon>Hypocreaceae</taxon>
        <taxon>Trichoderma</taxon>
    </lineage>
</organism>
<dbReference type="EMBL" id="KZ679259">
    <property type="protein sequence ID" value="PTB42935.1"/>
    <property type="molecule type" value="Genomic_DNA"/>
</dbReference>